<accession>A0AAV2H9D4</accession>
<organism evidence="1 2">
    <name type="scientific">Lymnaea stagnalis</name>
    <name type="common">Great pond snail</name>
    <name type="synonym">Helix stagnalis</name>
    <dbReference type="NCBI Taxonomy" id="6523"/>
    <lineage>
        <taxon>Eukaryota</taxon>
        <taxon>Metazoa</taxon>
        <taxon>Spiralia</taxon>
        <taxon>Lophotrochozoa</taxon>
        <taxon>Mollusca</taxon>
        <taxon>Gastropoda</taxon>
        <taxon>Heterobranchia</taxon>
        <taxon>Euthyneura</taxon>
        <taxon>Panpulmonata</taxon>
        <taxon>Hygrophila</taxon>
        <taxon>Lymnaeoidea</taxon>
        <taxon>Lymnaeidae</taxon>
        <taxon>Lymnaea</taxon>
    </lineage>
</organism>
<dbReference type="Proteomes" id="UP001497497">
    <property type="component" value="Unassembled WGS sequence"/>
</dbReference>
<dbReference type="Gene3D" id="2.60.120.40">
    <property type="match status" value="1"/>
</dbReference>
<protein>
    <submittedName>
        <fullName evidence="1">Uncharacterized protein</fullName>
    </submittedName>
</protein>
<dbReference type="AlphaFoldDB" id="A0AAV2H9D4"/>
<gene>
    <name evidence="1" type="ORF">GSLYS_00004374001</name>
</gene>
<dbReference type="InterPro" id="IPR008983">
    <property type="entry name" value="Tumour_necrosis_fac-like_dom"/>
</dbReference>
<proteinExistence type="predicted"/>
<name>A0AAV2H9D4_LYMST</name>
<sequence length="149" mass="16816">MHPKVCRDHTIKYSHKGSPLSFFVPLNGTNTTLLNITSSSHGEFTAQESGIFLMRFNIVMIDHDKNRSVGVFVDDTPVMACPPGGYQKPKEKLDNHRICSFNGILQMNKGDKLQLRTMEDNTTVRIESKDKAFIKVTLLHRMSQGVIPK</sequence>
<dbReference type="SUPFAM" id="SSF49842">
    <property type="entry name" value="TNF-like"/>
    <property type="match status" value="1"/>
</dbReference>
<reference evidence="1 2" key="1">
    <citation type="submission" date="2024-04" db="EMBL/GenBank/DDBJ databases">
        <authorList>
            <consortium name="Genoscope - CEA"/>
            <person name="William W."/>
        </authorList>
    </citation>
    <scope>NUCLEOTIDE SEQUENCE [LARGE SCALE GENOMIC DNA]</scope>
</reference>
<evidence type="ECO:0000313" key="1">
    <source>
        <dbReference type="EMBL" id="CAL1530242.1"/>
    </source>
</evidence>
<dbReference type="EMBL" id="CAXITT010000065">
    <property type="protein sequence ID" value="CAL1530242.1"/>
    <property type="molecule type" value="Genomic_DNA"/>
</dbReference>
<evidence type="ECO:0000313" key="2">
    <source>
        <dbReference type="Proteomes" id="UP001497497"/>
    </source>
</evidence>
<comment type="caution">
    <text evidence="1">The sequence shown here is derived from an EMBL/GenBank/DDBJ whole genome shotgun (WGS) entry which is preliminary data.</text>
</comment>
<keyword evidence="2" id="KW-1185">Reference proteome</keyword>